<dbReference type="EMBL" id="LITQ01000031">
    <property type="protein sequence ID" value="OAA90130.1"/>
    <property type="molecule type" value="Genomic_DNA"/>
</dbReference>
<dbReference type="Proteomes" id="UP000093694">
    <property type="component" value="Unassembled WGS sequence"/>
</dbReference>
<evidence type="ECO:0000313" key="2">
    <source>
        <dbReference type="EMBL" id="OAA90130.1"/>
    </source>
</evidence>
<dbReference type="AlphaFoldDB" id="A0A168R6Z1"/>
<evidence type="ECO:0000313" key="3">
    <source>
        <dbReference type="EMBL" id="OBR97435.1"/>
    </source>
</evidence>
<accession>A0A168R6Z1</accession>
<keyword evidence="1" id="KW-0446">Lipid-binding</keyword>
<dbReference type="Gene3D" id="3.30.1180.10">
    <property type="match status" value="1"/>
</dbReference>
<evidence type="ECO:0000256" key="1">
    <source>
        <dbReference type="ARBA" id="ARBA00023121"/>
    </source>
</evidence>
<organism evidence="2 4">
    <name type="scientific">Clostridium coskatii</name>
    <dbReference type="NCBI Taxonomy" id="1705578"/>
    <lineage>
        <taxon>Bacteria</taxon>
        <taxon>Bacillati</taxon>
        <taxon>Bacillota</taxon>
        <taxon>Clostridia</taxon>
        <taxon>Eubacteriales</taxon>
        <taxon>Clostridiaceae</taxon>
        <taxon>Clostridium</taxon>
    </lineage>
</organism>
<evidence type="ECO:0000313" key="5">
    <source>
        <dbReference type="Proteomes" id="UP000093694"/>
    </source>
</evidence>
<dbReference type="PATRIC" id="fig|1705578.3.peg.2352"/>
<reference evidence="2 4" key="1">
    <citation type="journal article" date="2015" name="Biotechnol. Bioeng.">
        <title>Genome sequence and phenotypic characterization of Caulobacter segnis.</title>
        <authorList>
            <person name="Patel S."/>
            <person name="Fletcher B."/>
            <person name="Scott D.C."/>
            <person name="Ely B."/>
        </authorList>
    </citation>
    <scope>NUCLEOTIDE SEQUENCE [LARGE SCALE GENOMIC DNA]</scope>
    <source>
        <strain evidence="2 4">PS02</strain>
    </source>
</reference>
<dbReference type="GO" id="GO:0008289">
    <property type="term" value="F:lipid binding"/>
    <property type="evidence" value="ECO:0007669"/>
    <property type="project" value="UniProtKB-KW"/>
</dbReference>
<dbReference type="EMBL" id="LROR01000024">
    <property type="protein sequence ID" value="OBR97435.1"/>
    <property type="molecule type" value="Genomic_DNA"/>
</dbReference>
<protein>
    <submittedName>
        <fullName evidence="2">DegV domain-containing protein</fullName>
    </submittedName>
</protein>
<dbReference type="Pfam" id="PF02645">
    <property type="entry name" value="DegV"/>
    <property type="match status" value="1"/>
</dbReference>
<dbReference type="InterPro" id="IPR050270">
    <property type="entry name" value="DegV_domain_contain"/>
</dbReference>
<dbReference type="RefSeq" id="WP_063602061.1">
    <property type="nucleotide sequence ID" value="NZ_LITQ01000031.1"/>
</dbReference>
<dbReference type="Proteomes" id="UP000077384">
    <property type="component" value="Unassembled WGS sequence"/>
</dbReference>
<dbReference type="NCBIfam" id="TIGR00762">
    <property type="entry name" value="DegV"/>
    <property type="match status" value="1"/>
</dbReference>
<dbReference type="InterPro" id="IPR043168">
    <property type="entry name" value="DegV_C"/>
</dbReference>
<reference evidence="3 5" key="2">
    <citation type="journal article" date="2016" name="Front. Microbiol.">
        <title>Industrial Acetogenic Biocatalysts: A Comparative Metabolic and Genomic Analysis.</title>
        <authorList>
            <person name="Bengelsdorf F."/>
            <person name="Poehlein A."/>
            <person name="Sonja S."/>
            <person name="Erz C."/>
            <person name="Hummel T."/>
            <person name="Hoffmeister S."/>
            <person name="Daniel R."/>
            <person name="Durre P."/>
        </authorList>
    </citation>
    <scope>NUCLEOTIDE SEQUENCE [LARGE SCALE GENOMIC DNA]</scope>
    <source>
        <strain evidence="3 5">PTA-10522</strain>
    </source>
</reference>
<dbReference type="SUPFAM" id="SSF82549">
    <property type="entry name" value="DAK1/DegV-like"/>
    <property type="match status" value="1"/>
</dbReference>
<dbReference type="PANTHER" id="PTHR33434">
    <property type="entry name" value="DEGV DOMAIN-CONTAINING PROTEIN DR_1986-RELATED"/>
    <property type="match status" value="1"/>
</dbReference>
<dbReference type="PROSITE" id="PS51482">
    <property type="entry name" value="DEGV"/>
    <property type="match status" value="1"/>
</dbReference>
<evidence type="ECO:0000313" key="4">
    <source>
        <dbReference type="Proteomes" id="UP000077384"/>
    </source>
</evidence>
<comment type="caution">
    <text evidence="2">The sequence shown here is derived from an EMBL/GenBank/DDBJ whole genome shotgun (WGS) entry which is preliminary data.</text>
</comment>
<dbReference type="PANTHER" id="PTHR33434:SF2">
    <property type="entry name" value="FATTY ACID-BINDING PROTEIN TM_1468"/>
    <property type="match status" value="1"/>
</dbReference>
<sequence>MEKIKIITDSTADLPEYILKKYDIEVLPLIINFGEESYRDGIDIDIYTLFNKMENSSIFPATAQVNPQVFLDCYSSYIKKGYKIISIHLSSKMSGTYQSACIAKETLKSEDIVVIDSMNVTSGLGIQVIKAAKLKGAGLGIKEIEKEVKKISPHIKSTLAFNGLDNLVRGGRLSKTAGVIGNILGIKIIVEVKDGEMSVVDKVRGSKKVLRSMLNYLDQKGIKNAEDLILLHVGEVDILDSLRENLNEKKLDFIECEVGCTVGVHSGSGACGVFFVEDY</sequence>
<proteinExistence type="predicted"/>
<dbReference type="Gene3D" id="3.40.50.10170">
    <property type="match status" value="1"/>
</dbReference>
<dbReference type="InterPro" id="IPR003797">
    <property type="entry name" value="DegV"/>
</dbReference>
<gene>
    <name evidence="3" type="ORF">CLCOS_03740</name>
    <name evidence="2" type="ORF">WX73_02094</name>
</gene>
<keyword evidence="5" id="KW-1185">Reference proteome</keyword>
<name>A0A168R6Z1_9CLOT</name>